<name>A0ABQ6DBP6_9HYPH</name>
<keyword evidence="1" id="KW-1133">Transmembrane helix</keyword>
<proteinExistence type="predicted"/>
<keyword evidence="1" id="KW-0472">Membrane</keyword>
<organism evidence="2 3">
    <name type="scientific">Methylobacterium oxalidis</name>
    <dbReference type="NCBI Taxonomy" id="944322"/>
    <lineage>
        <taxon>Bacteria</taxon>
        <taxon>Pseudomonadati</taxon>
        <taxon>Pseudomonadota</taxon>
        <taxon>Alphaproteobacteria</taxon>
        <taxon>Hyphomicrobiales</taxon>
        <taxon>Methylobacteriaceae</taxon>
        <taxon>Methylobacterium</taxon>
    </lineage>
</organism>
<protein>
    <submittedName>
        <fullName evidence="2">Uncharacterized protein</fullName>
    </submittedName>
</protein>
<keyword evidence="3" id="KW-1185">Reference proteome</keyword>
<evidence type="ECO:0000313" key="3">
    <source>
        <dbReference type="Proteomes" id="UP001156856"/>
    </source>
</evidence>
<keyword evidence="1" id="KW-0812">Transmembrane</keyword>
<sequence>MVSAHQSPRSAFVADVDQKWVVAEGWRTGMRSIVECLVAFAILLALVVASYTPALGRIEEFAQQTRRAEVLRTVEGRGGEAVTTL</sequence>
<comment type="caution">
    <text evidence="2">The sequence shown here is derived from an EMBL/GenBank/DDBJ whole genome shotgun (WGS) entry which is preliminary data.</text>
</comment>
<dbReference type="EMBL" id="BSPK01000007">
    <property type="protein sequence ID" value="GLS62248.1"/>
    <property type="molecule type" value="Genomic_DNA"/>
</dbReference>
<feature type="transmembrane region" description="Helical" evidence="1">
    <location>
        <begin position="33"/>
        <end position="51"/>
    </location>
</feature>
<dbReference type="Proteomes" id="UP001156856">
    <property type="component" value="Unassembled WGS sequence"/>
</dbReference>
<reference evidence="3" key="1">
    <citation type="journal article" date="2019" name="Int. J. Syst. Evol. Microbiol.">
        <title>The Global Catalogue of Microorganisms (GCM) 10K type strain sequencing project: providing services to taxonomists for standard genome sequencing and annotation.</title>
        <authorList>
            <consortium name="The Broad Institute Genomics Platform"/>
            <consortium name="The Broad Institute Genome Sequencing Center for Infectious Disease"/>
            <person name="Wu L."/>
            <person name="Ma J."/>
        </authorList>
    </citation>
    <scope>NUCLEOTIDE SEQUENCE [LARGE SCALE GENOMIC DNA]</scope>
    <source>
        <strain evidence="3">NBRC 107715</strain>
    </source>
</reference>
<evidence type="ECO:0000256" key="1">
    <source>
        <dbReference type="SAM" id="Phobius"/>
    </source>
</evidence>
<evidence type="ECO:0000313" key="2">
    <source>
        <dbReference type="EMBL" id="GLS62248.1"/>
    </source>
</evidence>
<gene>
    <name evidence="2" type="ORF">GCM10007888_06290</name>
</gene>
<accession>A0ABQ6DBP6</accession>